<organism evidence="1 2">
    <name type="scientific">Populus tomentosa</name>
    <name type="common">Chinese white poplar</name>
    <dbReference type="NCBI Taxonomy" id="118781"/>
    <lineage>
        <taxon>Eukaryota</taxon>
        <taxon>Viridiplantae</taxon>
        <taxon>Streptophyta</taxon>
        <taxon>Embryophyta</taxon>
        <taxon>Tracheophyta</taxon>
        <taxon>Spermatophyta</taxon>
        <taxon>Magnoliopsida</taxon>
        <taxon>eudicotyledons</taxon>
        <taxon>Gunneridae</taxon>
        <taxon>Pentapetalae</taxon>
        <taxon>rosids</taxon>
        <taxon>fabids</taxon>
        <taxon>Malpighiales</taxon>
        <taxon>Salicaceae</taxon>
        <taxon>Saliceae</taxon>
        <taxon>Populus</taxon>
    </lineage>
</organism>
<accession>A0A8X7ZBQ6</accession>
<dbReference type="Proteomes" id="UP000886885">
    <property type="component" value="Chromosome 8A"/>
</dbReference>
<gene>
    <name evidence="1" type="ORF">POTOM_029837</name>
</gene>
<evidence type="ECO:0000313" key="2">
    <source>
        <dbReference type="Proteomes" id="UP000886885"/>
    </source>
</evidence>
<reference evidence="1" key="1">
    <citation type="journal article" date="2020" name="bioRxiv">
        <title>Hybrid origin of Populus tomentosa Carr. identified through genome sequencing and phylogenomic analysis.</title>
        <authorList>
            <person name="An X."/>
            <person name="Gao K."/>
            <person name="Chen Z."/>
            <person name="Li J."/>
            <person name="Yang X."/>
            <person name="Yang X."/>
            <person name="Zhou J."/>
            <person name="Guo T."/>
            <person name="Zhao T."/>
            <person name="Huang S."/>
            <person name="Miao D."/>
            <person name="Khan W.U."/>
            <person name="Rao P."/>
            <person name="Ye M."/>
            <person name="Lei B."/>
            <person name="Liao W."/>
            <person name="Wang J."/>
            <person name="Ji L."/>
            <person name="Li Y."/>
            <person name="Guo B."/>
            <person name="Mustafa N.S."/>
            <person name="Li S."/>
            <person name="Yun Q."/>
            <person name="Keller S.R."/>
            <person name="Mao J."/>
            <person name="Zhang R."/>
            <person name="Strauss S.H."/>
        </authorList>
    </citation>
    <scope>NUCLEOTIDE SEQUENCE</scope>
    <source>
        <strain evidence="1">GM15</strain>
        <tissue evidence="1">Leaf</tissue>
    </source>
</reference>
<keyword evidence="2" id="KW-1185">Reference proteome</keyword>
<protein>
    <submittedName>
        <fullName evidence="1">Uncharacterized protein</fullName>
    </submittedName>
</protein>
<sequence length="107" mass="11713">MLYRVVGNRYIGNAAADMIVNSCAVLDVWILHQSDLDMPAAKETHVLDLLCSLNSFRTLAQRGKAEVSFSSRWDLVISRSMTIATAGPRGNKVSGKLGYLPIFPTIS</sequence>
<evidence type="ECO:0000313" key="1">
    <source>
        <dbReference type="EMBL" id="KAG6765780.1"/>
    </source>
</evidence>
<proteinExistence type="predicted"/>
<dbReference type="EMBL" id="JAAWWB010000015">
    <property type="protein sequence ID" value="KAG6765780.1"/>
    <property type="molecule type" value="Genomic_DNA"/>
</dbReference>
<dbReference type="AlphaFoldDB" id="A0A8X7ZBQ6"/>
<name>A0A8X7ZBQ6_POPTO</name>
<comment type="caution">
    <text evidence="1">The sequence shown here is derived from an EMBL/GenBank/DDBJ whole genome shotgun (WGS) entry which is preliminary data.</text>
</comment>